<feature type="binding site" evidence="4">
    <location>
        <position position="169"/>
    </location>
    <ligand>
        <name>Mg(2+)</name>
        <dbReference type="ChEBI" id="CHEBI:18420"/>
    </ligand>
</feature>
<dbReference type="InterPro" id="IPR036849">
    <property type="entry name" value="Enolase-like_C_sf"/>
</dbReference>
<evidence type="ECO:0000313" key="7">
    <source>
        <dbReference type="Proteomes" id="UP001596122"/>
    </source>
</evidence>
<dbReference type="SUPFAM" id="SSF51604">
    <property type="entry name" value="Enolase C-terminal domain-like"/>
    <property type="match status" value="1"/>
</dbReference>
<evidence type="ECO:0000256" key="3">
    <source>
        <dbReference type="ARBA" id="ARBA00023239"/>
    </source>
</evidence>
<comment type="cofactor">
    <cofactor evidence="4">
        <name>a divalent metal cation</name>
        <dbReference type="ChEBI" id="CHEBI:60240"/>
    </cofactor>
</comment>
<dbReference type="SFLD" id="SFLDG00180">
    <property type="entry name" value="muconate_cycloisomerase"/>
    <property type="match status" value="1"/>
</dbReference>
<accession>A0ABW0GME6</accession>
<dbReference type="SFLD" id="SFLDS00001">
    <property type="entry name" value="Enolase"/>
    <property type="match status" value="1"/>
</dbReference>
<feature type="domain" description="Mandelate racemase/muconate lactonizing enzyme C-terminal" evidence="5">
    <location>
        <begin position="92"/>
        <end position="188"/>
    </location>
</feature>
<proteinExistence type="inferred from homology"/>
<dbReference type="Pfam" id="PF18374">
    <property type="entry name" value="Enolase_like_N"/>
    <property type="match status" value="1"/>
</dbReference>
<keyword evidence="2 4" id="KW-0460">Magnesium</keyword>
<dbReference type="Proteomes" id="UP001596122">
    <property type="component" value="Unassembled WGS sequence"/>
</dbReference>
<dbReference type="RefSeq" id="WP_340267596.1">
    <property type="nucleotide sequence ID" value="NZ_JBBEOG010000002.1"/>
</dbReference>
<keyword evidence="7" id="KW-1185">Reference proteome</keyword>
<dbReference type="InterPro" id="IPR029065">
    <property type="entry name" value="Enolase_C-like"/>
</dbReference>
<dbReference type="InterPro" id="IPR010196">
    <property type="entry name" value="OSB_synthase_MenC1"/>
</dbReference>
<dbReference type="SFLD" id="SFLDF00009">
    <property type="entry name" value="o-succinylbenzoate_synthase"/>
    <property type="match status" value="1"/>
</dbReference>
<keyword evidence="3 4" id="KW-0456">Lyase</keyword>
<dbReference type="Pfam" id="PF13378">
    <property type="entry name" value="MR_MLE_C"/>
    <property type="match status" value="1"/>
</dbReference>
<name>A0ABW0GME6_9MICO</name>
<dbReference type="NCBIfam" id="NF002782">
    <property type="entry name" value="PRK02901.1"/>
    <property type="match status" value="1"/>
</dbReference>
<feature type="binding site" evidence="4">
    <location>
        <position position="143"/>
    </location>
    <ligand>
        <name>Mg(2+)</name>
        <dbReference type="ChEBI" id="CHEBI:18420"/>
    </ligand>
</feature>
<sequence length="342" mass="34860">MTAVPSDVPDLPPPADVHVVALPLRTRFRGLTVRETLLVRGPSAWGEFAAFAEYPDDEAVRWLAACYEAAYGSWPAARVPAVPVNATVPAVPADDVPSVLARFPGCTTAKVKVAERGQSLADDLARVAAVREALGPGGAIRVDANAGWDEAQAVDALRALAGAGLEYAEQPVAGVDGLARLRVALARAGVDVPVAADEVVRRASDPLAVARAGAADVVVVKAAPLGGVAALVALATELRESYGVLVTVSSALESSVGLAAGVAAAAVLDAGRAEGLATAALLAGDVTASPLLPSGGRVPVRRVAPDPALLGRWEAPPERQAWWRERLTRVHGLLAARGGSAA</sequence>
<dbReference type="EC" id="4.2.1.113" evidence="4"/>
<keyword evidence="4" id="KW-0474">Menaquinone biosynthesis</keyword>
<feature type="binding site" evidence="4">
    <location>
        <position position="197"/>
    </location>
    <ligand>
        <name>Mg(2+)</name>
        <dbReference type="ChEBI" id="CHEBI:18420"/>
    </ligand>
</feature>
<organism evidence="6 7">
    <name type="scientific">Aquipuribacter nitratireducens</name>
    <dbReference type="NCBI Taxonomy" id="650104"/>
    <lineage>
        <taxon>Bacteria</taxon>
        <taxon>Bacillati</taxon>
        <taxon>Actinomycetota</taxon>
        <taxon>Actinomycetes</taxon>
        <taxon>Micrococcales</taxon>
        <taxon>Intrasporangiaceae</taxon>
        <taxon>Aquipuribacter</taxon>
    </lineage>
</organism>
<dbReference type="InterPro" id="IPR013342">
    <property type="entry name" value="Mandelate_racemase_C"/>
</dbReference>
<evidence type="ECO:0000313" key="6">
    <source>
        <dbReference type="EMBL" id="MFC5380819.1"/>
    </source>
</evidence>
<comment type="similarity">
    <text evidence="4">Belongs to the mandelate racemase/muconate lactonizing enzyme family. MenC type 1 subfamily.</text>
</comment>
<keyword evidence="1 4" id="KW-0479">Metal-binding</keyword>
<feature type="active site" description="Proton donor" evidence="4">
    <location>
        <position position="112"/>
    </location>
</feature>
<evidence type="ECO:0000256" key="2">
    <source>
        <dbReference type="ARBA" id="ARBA00022842"/>
    </source>
</evidence>
<dbReference type="EMBL" id="JBHSLD010000007">
    <property type="protein sequence ID" value="MFC5380819.1"/>
    <property type="molecule type" value="Genomic_DNA"/>
</dbReference>
<dbReference type="PANTHER" id="PTHR48073">
    <property type="entry name" value="O-SUCCINYLBENZOATE SYNTHASE-RELATED"/>
    <property type="match status" value="1"/>
</dbReference>
<reference evidence="7" key="1">
    <citation type="journal article" date="2019" name="Int. J. Syst. Evol. Microbiol.">
        <title>The Global Catalogue of Microorganisms (GCM) 10K type strain sequencing project: providing services to taxonomists for standard genome sequencing and annotation.</title>
        <authorList>
            <consortium name="The Broad Institute Genomics Platform"/>
            <consortium name="The Broad Institute Genome Sequencing Center for Infectious Disease"/>
            <person name="Wu L."/>
            <person name="Ma J."/>
        </authorList>
    </citation>
    <scope>NUCLEOTIDE SEQUENCE [LARGE SCALE GENOMIC DNA]</scope>
    <source>
        <strain evidence="7">CCUG 43114</strain>
    </source>
</reference>
<feature type="active site" description="Proton acceptor" evidence="4">
    <location>
        <position position="221"/>
    </location>
</feature>
<comment type="caution">
    <text evidence="6">The sequence shown here is derived from an EMBL/GenBank/DDBJ whole genome shotgun (WGS) entry which is preliminary data.</text>
</comment>
<comment type="function">
    <text evidence="4">Converts 2-succinyl-6-hydroxy-2,4-cyclohexadiene-1-carboxylate (SHCHC) to 2-succinylbenzoate (OSB).</text>
</comment>
<gene>
    <name evidence="4" type="primary">menC</name>
    <name evidence="6" type="ORF">ACFPJ6_08455</name>
</gene>
<protein>
    <recommendedName>
        <fullName evidence="4">o-succinylbenzoate synthase</fullName>
        <shortName evidence="4">OSB synthase</shortName>
        <shortName evidence="4">OSBS</shortName>
        <ecNumber evidence="4">4.2.1.113</ecNumber>
    </recommendedName>
    <alternativeName>
        <fullName evidence="4">4-(2'-carboxyphenyl)-4-oxybutyric acid synthase</fullName>
    </alternativeName>
    <alternativeName>
        <fullName evidence="4">o-succinylbenzoic acid synthase</fullName>
    </alternativeName>
</protein>
<dbReference type="HAMAP" id="MF_00470">
    <property type="entry name" value="MenC_1"/>
    <property type="match status" value="1"/>
</dbReference>
<evidence type="ECO:0000256" key="1">
    <source>
        <dbReference type="ARBA" id="ARBA00022723"/>
    </source>
</evidence>
<evidence type="ECO:0000259" key="5">
    <source>
        <dbReference type="SMART" id="SM00922"/>
    </source>
</evidence>
<dbReference type="SMART" id="SM00922">
    <property type="entry name" value="MR_MLE"/>
    <property type="match status" value="1"/>
</dbReference>
<comment type="pathway">
    <text evidence="4">Quinol/quinone metabolism; 1,4-dihydroxy-2-naphthoate biosynthesis; 1,4-dihydroxy-2-naphthoate from chorismate: step 4/7.</text>
</comment>
<dbReference type="GO" id="GO:0043748">
    <property type="term" value="F:O-succinylbenzoate synthase activity"/>
    <property type="evidence" value="ECO:0007669"/>
    <property type="project" value="UniProtKB-EC"/>
</dbReference>
<comment type="pathway">
    <text evidence="4">Quinol/quinone metabolism; menaquinone biosynthesis.</text>
</comment>
<dbReference type="Gene3D" id="3.20.20.120">
    <property type="entry name" value="Enolase-like C-terminal domain"/>
    <property type="match status" value="1"/>
</dbReference>
<dbReference type="PANTHER" id="PTHR48073:SF2">
    <property type="entry name" value="O-SUCCINYLBENZOATE SYNTHASE"/>
    <property type="match status" value="1"/>
</dbReference>
<comment type="catalytic activity">
    <reaction evidence="4">
        <text>(1R,6R)-6-hydroxy-2-succinyl-cyclohexa-2,4-diene-1-carboxylate = 2-succinylbenzoate + H2O</text>
        <dbReference type="Rhea" id="RHEA:10196"/>
        <dbReference type="ChEBI" id="CHEBI:15377"/>
        <dbReference type="ChEBI" id="CHEBI:18325"/>
        <dbReference type="ChEBI" id="CHEBI:58689"/>
        <dbReference type="EC" id="4.2.1.113"/>
    </reaction>
</comment>
<evidence type="ECO:0000256" key="4">
    <source>
        <dbReference type="HAMAP-Rule" id="MF_00470"/>
    </source>
</evidence>